<gene>
    <name evidence="2" type="ORF">BJX66DRAFT_344330</name>
</gene>
<comment type="caution">
    <text evidence="2">The sequence shown here is derived from an EMBL/GenBank/DDBJ whole genome shotgun (WGS) entry which is preliminary data.</text>
</comment>
<reference evidence="2 3" key="1">
    <citation type="submission" date="2024-07" db="EMBL/GenBank/DDBJ databases">
        <title>Section-level genome sequencing and comparative genomics of Aspergillus sections Usti and Cavernicolus.</title>
        <authorList>
            <consortium name="Lawrence Berkeley National Laboratory"/>
            <person name="Nybo J.L."/>
            <person name="Vesth T.C."/>
            <person name="Theobald S."/>
            <person name="Frisvad J.C."/>
            <person name="Larsen T.O."/>
            <person name="Kjaerboelling I."/>
            <person name="Rothschild-Mancinelli K."/>
            <person name="Lyhne E.K."/>
            <person name="Kogle M.E."/>
            <person name="Barry K."/>
            <person name="Clum A."/>
            <person name="Na H."/>
            <person name="Ledsgaard L."/>
            <person name="Lin J."/>
            <person name="Lipzen A."/>
            <person name="Kuo A."/>
            <person name="Riley R."/>
            <person name="Mondo S."/>
            <person name="Labutti K."/>
            <person name="Haridas S."/>
            <person name="Pangalinan J."/>
            <person name="Salamov A.A."/>
            <person name="Simmons B.A."/>
            <person name="Magnuson J.K."/>
            <person name="Chen J."/>
            <person name="Drula E."/>
            <person name="Henrissat B."/>
            <person name="Wiebenga A."/>
            <person name="Lubbers R.J."/>
            <person name="Gomes A.C."/>
            <person name="Makela M.R."/>
            <person name="Stajich J."/>
            <person name="Grigoriev I.V."/>
            <person name="Mortensen U.H."/>
            <person name="De Vries R.P."/>
            <person name="Baker S.E."/>
            <person name="Andersen M.R."/>
        </authorList>
    </citation>
    <scope>NUCLEOTIDE SEQUENCE [LARGE SCALE GENOMIC DNA]</scope>
    <source>
        <strain evidence="2 3">CBS 209.92</strain>
    </source>
</reference>
<evidence type="ECO:0000313" key="3">
    <source>
        <dbReference type="Proteomes" id="UP001610563"/>
    </source>
</evidence>
<dbReference type="EMBL" id="JBFTWV010000193">
    <property type="protein sequence ID" value="KAL2784132.1"/>
    <property type="molecule type" value="Genomic_DNA"/>
</dbReference>
<evidence type="ECO:0000313" key="2">
    <source>
        <dbReference type="EMBL" id="KAL2784132.1"/>
    </source>
</evidence>
<proteinExistence type="predicted"/>
<accession>A0ABR4FLN5</accession>
<feature type="region of interest" description="Disordered" evidence="1">
    <location>
        <begin position="1"/>
        <end position="23"/>
    </location>
</feature>
<keyword evidence="3" id="KW-1185">Reference proteome</keyword>
<dbReference type="Proteomes" id="UP001610563">
    <property type="component" value="Unassembled WGS sequence"/>
</dbReference>
<organism evidence="2 3">
    <name type="scientific">Aspergillus keveii</name>
    <dbReference type="NCBI Taxonomy" id="714993"/>
    <lineage>
        <taxon>Eukaryota</taxon>
        <taxon>Fungi</taxon>
        <taxon>Dikarya</taxon>
        <taxon>Ascomycota</taxon>
        <taxon>Pezizomycotina</taxon>
        <taxon>Eurotiomycetes</taxon>
        <taxon>Eurotiomycetidae</taxon>
        <taxon>Eurotiales</taxon>
        <taxon>Aspergillaceae</taxon>
        <taxon>Aspergillus</taxon>
        <taxon>Aspergillus subgen. Nidulantes</taxon>
    </lineage>
</organism>
<protein>
    <submittedName>
        <fullName evidence="2">Uncharacterized protein</fullName>
    </submittedName>
</protein>
<sequence>MASQVRECAPGPRWDRFHPRGDFPAPEINLEVNSRCKPAKYRAVRPVADKIPWATPYVPGATLPERPFPQAGSYTLKGKSNGTAEVEIHTAGNSSSIESVAVTYHDLSDDGKIFLTGYENATTSSDSPTLNRIEWFSDLAQHGPGDMHNTKVTSDDGFHLRIDVLANRFDANGTITTTIGGKEYLQPLNGA</sequence>
<name>A0ABR4FLN5_9EURO</name>
<evidence type="ECO:0000256" key="1">
    <source>
        <dbReference type="SAM" id="MobiDB-lite"/>
    </source>
</evidence>